<protein>
    <submittedName>
        <fullName evidence="2">XrtN system VIT domain protein</fullName>
    </submittedName>
</protein>
<feature type="transmembrane region" description="Helical" evidence="1">
    <location>
        <begin position="131"/>
        <end position="149"/>
    </location>
</feature>
<dbReference type="STRING" id="634771.SAMN04488128_103656"/>
<gene>
    <name evidence="2" type="ORF">SAMN04488128_103656</name>
</gene>
<evidence type="ECO:0000256" key="1">
    <source>
        <dbReference type="SAM" id="Phobius"/>
    </source>
</evidence>
<keyword evidence="3" id="KW-1185">Reference proteome</keyword>
<feature type="transmembrane region" description="Helical" evidence="1">
    <location>
        <begin position="195"/>
        <end position="216"/>
    </location>
</feature>
<proteinExistence type="predicted"/>
<feature type="transmembrane region" description="Helical" evidence="1">
    <location>
        <begin position="155"/>
        <end position="174"/>
    </location>
</feature>
<evidence type="ECO:0000313" key="3">
    <source>
        <dbReference type="Proteomes" id="UP000190367"/>
    </source>
</evidence>
<dbReference type="EMBL" id="FUWZ01000003">
    <property type="protein sequence ID" value="SKA32386.1"/>
    <property type="molecule type" value="Genomic_DNA"/>
</dbReference>
<feature type="transmembrane region" description="Helical" evidence="1">
    <location>
        <begin position="38"/>
        <end position="58"/>
    </location>
</feature>
<keyword evidence="1" id="KW-1133">Transmembrane helix</keyword>
<feature type="transmembrane region" description="Helical" evidence="1">
    <location>
        <begin position="12"/>
        <end position="32"/>
    </location>
</feature>
<keyword evidence="1" id="KW-0472">Membrane</keyword>
<keyword evidence="1" id="KW-0812">Transmembrane</keyword>
<dbReference type="OrthoDB" id="1801976at2"/>
<dbReference type="RefSeq" id="WP_078670985.1">
    <property type="nucleotide sequence ID" value="NZ_FUWZ01000003.1"/>
</dbReference>
<name>A0A1T4SW66_9BACT</name>
<feature type="transmembrane region" description="Helical" evidence="1">
    <location>
        <begin position="70"/>
        <end position="89"/>
    </location>
</feature>
<feature type="transmembrane region" description="Helical" evidence="1">
    <location>
        <begin position="101"/>
        <end position="119"/>
    </location>
</feature>
<accession>A0A1T4SW66</accession>
<organism evidence="2 3">
    <name type="scientific">Chitinophaga eiseniae</name>
    <dbReference type="NCBI Taxonomy" id="634771"/>
    <lineage>
        <taxon>Bacteria</taxon>
        <taxon>Pseudomonadati</taxon>
        <taxon>Bacteroidota</taxon>
        <taxon>Chitinophagia</taxon>
        <taxon>Chitinophagales</taxon>
        <taxon>Chitinophagaceae</taxon>
        <taxon>Chitinophaga</taxon>
    </lineage>
</organism>
<evidence type="ECO:0000313" key="2">
    <source>
        <dbReference type="EMBL" id="SKA32386.1"/>
    </source>
</evidence>
<dbReference type="Proteomes" id="UP000190367">
    <property type="component" value="Unassembled WGS sequence"/>
</dbReference>
<reference evidence="3" key="1">
    <citation type="submission" date="2017-02" db="EMBL/GenBank/DDBJ databases">
        <authorList>
            <person name="Varghese N."/>
            <person name="Submissions S."/>
        </authorList>
    </citation>
    <scope>NUCLEOTIDE SEQUENCE [LARGE SCALE GENOMIC DNA]</scope>
    <source>
        <strain evidence="3">DSM 22224</strain>
    </source>
</reference>
<dbReference type="AlphaFoldDB" id="A0A1T4SW66"/>
<sequence length="351" mass="38871">MNEHPPAALRFVYRIGLFLLAAYLVVSAWSFYSGNKFLAVAIFLTVTGMVWLLAAIIMEGLKKRSPLRRKIVAVGLCLYMLTAICVNDYTLNQVFAPSSGWYTVALLLIGVNTLLLAYFDELPQGIRATQSFVLGITAWIFLYLVIYLAPLYSLGIMTAFIFGISLSVFAPLALTWYHGRMLRKVLWKNRQCRSAFLLGAGISVVGIAGFCIYFAVVKQKVEERYGQLVAKAVEVNPEMVLAGEVSDGFMIKMVLKAGLVYTTPLSSPRRSLLEEGSFADIFRKRIHDPLVMIAAFFCGESSIPVGDREVIVRLISGEKGSSEPKFIPPVITDTTAARTTWNPPSGHMEQD</sequence>